<accession>A0ACB9IK63</accession>
<evidence type="ECO:0000313" key="1">
    <source>
        <dbReference type="EMBL" id="KAI3808078.1"/>
    </source>
</evidence>
<sequence>MIPYCYQTRFHDCFDVVNDAIHGTDIRNRENKLEYTEFEQQSVLLCIDIQQFGWGFFSSDSIIFGSALVSFEFLYPHIMLSSKLLDSYSFGNPIRGKMNRETVLSDTLLYSWGGNNDDIGSCLFENLDSMAMKTLTDASAKCVSVDFVLLEQVSNGVVGALSERINNFVKNICDL</sequence>
<evidence type="ECO:0000313" key="2">
    <source>
        <dbReference type="Proteomes" id="UP001056120"/>
    </source>
</evidence>
<dbReference type="EMBL" id="CM042025">
    <property type="protein sequence ID" value="KAI3808078.1"/>
    <property type="molecule type" value="Genomic_DNA"/>
</dbReference>
<keyword evidence="2" id="KW-1185">Reference proteome</keyword>
<gene>
    <name evidence="1" type="ORF">L1987_24020</name>
</gene>
<comment type="caution">
    <text evidence="1">The sequence shown here is derived from an EMBL/GenBank/DDBJ whole genome shotgun (WGS) entry which is preliminary data.</text>
</comment>
<protein>
    <submittedName>
        <fullName evidence="1">Uncharacterized protein</fullName>
    </submittedName>
</protein>
<name>A0ACB9IK63_9ASTR</name>
<reference evidence="1 2" key="2">
    <citation type="journal article" date="2022" name="Mol. Ecol. Resour.">
        <title>The genomes of chicory, endive, great burdock and yacon provide insights into Asteraceae paleo-polyploidization history and plant inulin production.</title>
        <authorList>
            <person name="Fan W."/>
            <person name="Wang S."/>
            <person name="Wang H."/>
            <person name="Wang A."/>
            <person name="Jiang F."/>
            <person name="Liu H."/>
            <person name="Zhao H."/>
            <person name="Xu D."/>
            <person name="Zhang Y."/>
        </authorList>
    </citation>
    <scope>NUCLEOTIDE SEQUENCE [LARGE SCALE GENOMIC DNA]</scope>
    <source>
        <strain evidence="2">cv. Yunnan</strain>
        <tissue evidence="1">Leaves</tissue>
    </source>
</reference>
<proteinExistence type="predicted"/>
<reference evidence="2" key="1">
    <citation type="journal article" date="2022" name="Mol. Ecol. Resour.">
        <title>The genomes of chicory, endive, great burdock and yacon provide insights into Asteraceae palaeo-polyploidization history and plant inulin production.</title>
        <authorList>
            <person name="Fan W."/>
            <person name="Wang S."/>
            <person name="Wang H."/>
            <person name="Wang A."/>
            <person name="Jiang F."/>
            <person name="Liu H."/>
            <person name="Zhao H."/>
            <person name="Xu D."/>
            <person name="Zhang Y."/>
        </authorList>
    </citation>
    <scope>NUCLEOTIDE SEQUENCE [LARGE SCALE GENOMIC DNA]</scope>
    <source>
        <strain evidence="2">cv. Yunnan</strain>
    </source>
</reference>
<dbReference type="Proteomes" id="UP001056120">
    <property type="component" value="Linkage Group LG08"/>
</dbReference>
<organism evidence="1 2">
    <name type="scientific">Smallanthus sonchifolius</name>
    <dbReference type="NCBI Taxonomy" id="185202"/>
    <lineage>
        <taxon>Eukaryota</taxon>
        <taxon>Viridiplantae</taxon>
        <taxon>Streptophyta</taxon>
        <taxon>Embryophyta</taxon>
        <taxon>Tracheophyta</taxon>
        <taxon>Spermatophyta</taxon>
        <taxon>Magnoliopsida</taxon>
        <taxon>eudicotyledons</taxon>
        <taxon>Gunneridae</taxon>
        <taxon>Pentapetalae</taxon>
        <taxon>asterids</taxon>
        <taxon>campanulids</taxon>
        <taxon>Asterales</taxon>
        <taxon>Asteraceae</taxon>
        <taxon>Asteroideae</taxon>
        <taxon>Heliantheae alliance</taxon>
        <taxon>Millerieae</taxon>
        <taxon>Smallanthus</taxon>
    </lineage>
</organism>